<evidence type="ECO:0000256" key="2">
    <source>
        <dbReference type="SAM" id="Phobius"/>
    </source>
</evidence>
<keyword evidence="4" id="KW-1185">Reference proteome</keyword>
<dbReference type="OrthoDB" id="9815847at2"/>
<protein>
    <submittedName>
        <fullName evidence="3">Cytochrome c-type biogenesis protein CcmH</fullName>
    </submittedName>
</protein>
<proteinExistence type="predicted"/>
<dbReference type="Proteomes" id="UP000294835">
    <property type="component" value="Unassembled WGS sequence"/>
</dbReference>
<dbReference type="InterPro" id="IPR017560">
    <property type="entry name" value="Cyt_c_biogenesis_CcmI"/>
</dbReference>
<evidence type="ECO:0000256" key="1">
    <source>
        <dbReference type="ARBA" id="ARBA00022748"/>
    </source>
</evidence>
<dbReference type="SUPFAM" id="SSF48452">
    <property type="entry name" value="TPR-like"/>
    <property type="match status" value="1"/>
</dbReference>
<keyword evidence="2" id="KW-0812">Transmembrane</keyword>
<dbReference type="InterPro" id="IPR011990">
    <property type="entry name" value="TPR-like_helical_dom_sf"/>
</dbReference>
<dbReference type="RefSeq" id="WP_132461314.1">
    <property type="nucleotide sequence ID" value="NZ_SLXP01000003.1"/>
</dbReference>
<keyword evidence="1" id="KW-0201">Cytochrome c-type biogenesis</keyword>
<keyword evidence="2" id="KW-1133">Transmembrane helix</keyword>
<comment type="caution">
    <text evidence="3">The sequence shown here is derived from an EMBL/GenBank/DDBJ whole genome shotgun (WGS) entry which is preliminary data.</text>
</comment>
<reference evidence="3 4" key="1">
    <citation type="submission" date="2019-03" db="EMBL/GenBank/DDBJ databases">
        <title>Genomic Encyclopedia of Type Strains, Phase IV (KMG-IV): sequencing the most valuable type-strain genomes for metagenomic binning, comparative biology and taxonomic classification.</title>
        <authorList>
            <person name="Goeker M."/>
        </authorList>
    </citation>
    <scope>NUCLEOTIDE SEQUENCE [LARGE SCALE GENOMIC DNA]</scope>
    <source>
        <strain evidence="3 4">DSM 18063</strain>
    </source>
</reference>
<dbReference type="AlphaFoldDB" id="A0A4R2Q111"/>
<name>A0A4R2Q111_9RHOB</name>
<sequence>MVFTFVALGLAAVIAALLTVTLIRGRSGDEPPAAYDLRVYREQLREVDRDLARGVITEEEAGRIRTEVSRRVLEADRKLKDQSGGTQAPRTVSLVTGTLVLALLLGGAWAIYSRIGAPGFADQPLKTRLADAAEFRAERMRQAQAEAEAPPIPMPPPDPEHLKLVDRLRAVVAERGDDLRGFLLLARNEAALGNFDAAYAAQSKAIELKDGRATAEDYATMADMMVLAAGGYVSPEAEGVLENALNRDPRNGTALYYWGLMHIQTGRPDIAFRVWRELLSVSEAGDPWLEPVRNQIADLAWYAGDDDYTPPPLPEGAAPGLRGPSAEDMEAAAEMTPEQRQEMIRNMVAGLSDRLARQGGSPEEWAQLIRALGILGDTGQAGAIWAEAQQVFGPHPEALDTVRAAAQAAGVAE</sequence>
<dbReference type="GO" id="GO:0017004">
    <property type="term" value="P:cytochrome complex assembly"/>
    <property type="evidence" value="ECO:0007669"/>
    <property type="project" value="UniProtKB-KW"/>
</dbReference>
<dbReference type="Gene3D" id="1.25.40.10">
    <property type="entry name" value="Tetratricopeptide repeat domain"/>
    <property type="match status" value="1"/>
</dbReference>
<dbReference type="NCBIfam" id="TIGR03142">
    <property type="entry name" value="cytochro_ccmI"/>
    <property type="match status" value="1"/>
</dbReference>
<evidence type="ECO:0000313" key="3">
    <source>
        <dbReference type="EMBL" id="TCP42167.1"/>
    </source>
</evidence>
<evidence type="ECO:0000313" key="4">
    <source>
        <dbReference type="Proteomes" id="UP000294835"/>
    </source>
</evidence>
<keyword evidence="2" id="KW-0472">Membrane</keyword>
<gene>
    <name evidence="3" type="ORF">EV662_10372</name>
</gene>
<organism evidence="3 4">
    <name type="scientific">Rhodovulum marinum</name>
    <dbReference type="NCBI Taxonomy" id="320662"/>
    <lineage>
        <taxon>Bacteria</taxon>
        <taxon>Pseudomonadati</taxon>
        <taxon>Pseudomonadota</taxon>
        <taxon>Alphaproteobacteria</taxon>
        <taxon>Rhodobacterales</taxon>
        <taxon>Paracoccaceae</taxon>
        <taxon>Rhodovulum</taxon>
    </lineage>
</organism>
<accession>A0A4R2Q111</accession>
<feature type="transmembrane region" description="Helical" evidence="2">
    <location>
        <begin position="92"/>
        <end position="112"/>
    </location>
</feature>
<dbReference type="EMBL" id="SLXP01000003">
    <property type="protein sequence ID" value="TCP42167.1"/>
    <property type="molecule type" value="Genomic_DNA"/>
</dbReference>